<gene>
    <name evidence="1" type="ORF">SAMN00790413_01956</name>
</gene>
<reference evidence="1 2" key="1">
    <citation type="submission" date="2017-04" db="EMBL/GenBank/DDBJ databases">
        <authorList>
            <person name="Afonso C.L."/>
            <person name="Miller P.J."/>
            <person name="Scott M.A."/>
            <person name="Spackman E."/>
            <person name="Goraichik I."/>
            <person name="Dimitrov K.M."/>
            <person name="Suarez D.L."/>
            <person name="Swayne D.E."/>
        </authorList>
    </citation>
    <scope>NUCLEOTIDE SEQUENCE [LARGE SCALE GENOMIC DNA]</scope>
    <source>
        <strain evidence="1 2">KR-140</strain>
    </source>
</reference>
<organism evidence="1 2">
    <name type="scientific">Deinococcus hopiensis KR-140</name>
    <dbReference type="NCBI Taxonomy" id="695939"/>
    <lineage>
        <taxon>Bacteria</taxon>
        <taxon>Thermotogati</taxon>
        <taxon>Deinococcota</taxon>
        <taxon>Deinococci</taxon>
        <taxon>Deinococcales</taxon>
        <taxon>Deinococcaceae</taxon>
        <taxon>Deinococcus</taxon>
    </lineage>
</organism>
<dbReference type="AlphaFoldDB" id="A0A1W1VJ31"/>
<protein>
    <submittedName>
        <fullName evidence="1">Uncharacterized protein</fullName>
    </submittedName>
</protein>
<keyword evidence="2" id="KW-1185">Reference proteome</keyword>
<dbReference type="OrthoDB" id="359066at2"/>
<name>A0A1W1VJ31_9DEIO</name>
<evidence type="ECO:0000313" key="2">
    <source>
        <dbReference type="Proteomes" id="UP000192582"/>
    </source>
</evidence>
<accession>A0A1W1VJ31</accession>
<dbReference type="STRING" id="695939.SAMN00790413_01956"/>
<dbReference type="Proteomes" id="UP000192582">
    <property type="component" value="Unassembled WGS sequence"/>
</dbReference>
<dbReference type="RefSeq" id="WP_084049324.1">
    <property type="nucleotide sequence ID" value="NZ_FWWU01000009.1"/>
</dbReference>
<evidence type="ECO:0000313" key="1">
    <source>
        <dbReference type="EMBL" id="SMB93372.1"/>
    </source>
</evidence>
<sequence length="192" mass="21145">MKGITLRHPWAFAIAYLGKQVENRDWDDRLADLMGIHDLVGETVAIHGGTAPHRPKRKNVLPTNPWREFTTDLGYIRDNILGGELPDAAAQYLARTCPGPLQPEAFILPGIVAVAVVQGVTRASRDRWAAQGQLHILLDQVVTLPKPVQLSGHQGIWTVPEVIADEVTEQARQVLDTRPQQYAELGGAAWLS</sequence>
<proteinExistence type="predicted"/>
<dbReference type="EMBL" id="FWWU01000009">
    <property type="protein sequence ID" value="SMB93372.1"/>
    <property type="molecule type" value="Genomic_DNA"/>
</dbReference>